<feature type="chain" id="PRO_5042210916" evidence="1">
    <location>
        <begin position="20"/>
        <end position="287"/>
    </location>
</feature>
<keyword evidence="3" id="KW-1185">Reference proteome</keyword>
<evidence type="ECO:0000256" key="1">
    <source>
        <dbReference type="SAM" id="SignalP"/>
    </source>
</evidence>
<dbReference type="Proteomes" id="UP001218218">
    <property type="component" value="Unassembled WGS sequence"/>
</dbReference>
<accession>A0AAD7EK22</accession>
<dbReference type="AlphaFoldDB" id="A0AAD7EK22"/>
<protein>
    <submittedName>
        <fullName evidence="2">Uncharacterized protein</fullName>
    </submittedName>
</protein>
<sequence>MRATAVFALFAALLSPVVAVPVTNQVLTPKGYRPSAGLKEIPEGGRIVHVGDNLHVLDAKGNVVHVASKSSPVTPTTDAVAPEETGWVAYASWLNTDAAIGSFQTTWIVPPNPTTNHGQTLFLFNSIEPATFDAIMQPVLQYGLSAAGGSSTGWSVASWYLYGSNTFFTTPVAVSVGQSLHGEVQLVGTGASNTYNYNSAFTNIGGTSLTVVGGEELQWATITLETYSVTERNDYPAGSTVFSGINLELSNGVFPSFNWAVVSDQADGITTTVNAGGSTSGVITITY</sequence>
<evidence type="ECO:0000313" key="3">
    <source>
        <dbReference type="Proteomes" id="UP001218218"/>
    </source>
</evidence>
<evidence type="ECO:0000313" key="2">
    <source>
        <dbReference type="EMBL" id="KAJ7330854.1"/>
    </source>
</evidence>
<feature type="signal peptide" evidence="1">
    <location>
        <begin position="1"/>
        <end position="19"/>
    </location>
</feature>
<organism evidence="2 3">
    <name type="scientific">Mycena albidolilacea</name>
    <dbReference type="NCBI Taxonomy" id="1033008"/>
    <lineage>
        <taxon>Eukaryota</taxon>
        <taxon>Fungi</taxon>
        <taxon>Dikarya</taxon>
        <taxon>Basidiomycota</taxon>
        <taxon>Agaricomycotina</taxon>
        <taxon>Agaricomycetes</taxon>
        <taxon>Agaricomycetidae</taxon>
        <taxon>Agaricales</taxon>
        <taxon>Marasmiineae</taxon>
        <taxon>Mycenaceae</taxon>
        <taxon>Mycena</taxon>
    </lineage>
</organism>
<comment type="caution">
    <text evidence="2">The sequence shown here is derived from an EMBL/GenBank/DDBJ whole genome shotgun (WGS) entry which is preliminary data.</text>
</comment>
<proteinExistence type="predicted"/>
<reference evidence="2" key="1">
    <citation type="submission" date="2023-03" db="EMBL/GenBank/DDBJ databases">
        <title>Massive genome expansion in bonnet fungi (Mycena s.s.) driven by repeated elements and novel gene families across ecological guilds.</title>
        <authorList>
            <consortium name="Lawrence Berkeley National Laboratory"/>
            <person name="Harder C.B."/>
            <person name="Miyauchi S."/>
            <person name="Viragh M."/>
            <person name="Kuo A."/>
            <person name="Thoen E."/>
            <person name="Andreopoulos B."/>
            <person name="Lu D."/>
            <person name="Skrede I."/>
            <person name="Drula E."/>
            <person name="Henrissat B."/>
            <person name="Morin E."/>
            <person name="Kohler A."/>
            <person name="Barry K."/>
            <person name="LaButti K."/>
            <person name="Morin E."/>
            <person name="Salamov A."/>
            <person name="Lipzen A."/>
            <person name="Mereny Z."/>
            <person name="Hegedus B."/>
            <person name="Baldrian P."/>
            <person name="Stursova M."/>
            <person name="Weitz H."/>
            <person name="Taylor A."/>
            <person name="Grigoriev I.V."/>
            <person name="Nagy L.G."/>
            <person name="Martin F."/>
            <person name="Kauserud H."/>
        </authorList>
    </citation>
    <scope>NUCLEOTIDE SEQUENCE</scope>
    <source>
        <strain evidence="2">CBHHK002</strain>
    </source>
</reference>
<gene>
    <name evidence="2" type="ORF">DFH08DRAFT_1084012</name>
</gene>
<name>A0AAD7EK22_9AGAR</name>
<keyword evidence="1" id="KW-0732">Signal</keyword>
<dbReference type="EMBL" id="JARIHO010000036">
    <property type="protein sequence ID" value="KAJ7330854.1"/>
    <property type="molecule type" value="Genomic_DNA"/>
</dbReference>